<dbReference type="RefSeq" id="WP_135482720.1">
    <property type="nucleotide sequence ID" value="NZ_SRMF01000002.1"/>
</dbReference>
<comment type="caution">
    <text evidence="2">The sequence shown here is derived from an EMBL/GenBank/DDBJ whole genome shotgun (WGS) entry which is preliminary data.</text>
</comment>
<dbReference type="OrthoDB" id="9938129at2"/>
<feature type="transmembrane region" description="Helical" evidence="1">
    <location>
        <begin position="77"/>
        <end position="96"/>
    </location>
</feature>
<sequence>MYSPMRNLGANLLFVFSVGGVWAVGYLVSPYLQDQLPPQDIIVLRKSMMMLAVLGFFMATLARAHELQWNFIRDVQSQLGIGAVVTGLVFIIIPAADAAASSVLYGINSLICVAWVAWMNWVTPEEH</sequence>
<dbReference type="EMBL" id="SRMF01000002">
    <property type="protein sequence ID" value="TGG94152.1"/>
    <property type="molecule type" value="Genomic_DNA"/>
</dbReference>
<organism evidence="2 3">
    <name type="scientific">Natronospirillum operosum</name>
    <dbReference type="NCBI Taxonomy" id="2759953"/>
    <lineage>
        <taxon>Bacteria</taxon>
        <taxon>Pseudomonadati</taxon>
        <taxon>Pseudomonadota</taxon>
        <taxon>Gammaproteobacteria</taxon>
        <taxon>Oceanospirillales</taxon>
        <taxon>Natronospirillaceae</taxon>
        <taxon>Natronospirillum</taxon>
    </lineage>
</organism>
<keyword evidence="3" id="KW-1185">Reference proteome</keyword>
<reference evidence="2 3" key="1">
    <citation type="submission" date="2019-04" db="EMBL/GenBank/DDBJ databases">
        <title>Natronospirillum operosus gen. nov., sp. nov., a haloalkaliphilic satellite isolated from decaying biomass of laboratory culture of cyanobacterium Geitlerinema sp. and proposal of Natronospirillaceae fam. nov. and Saccharospirillaceae fam. nov.</title>
        <authorList>
            <person name="Kevbrin V."/>
            <person name="Boltyanskaya Y."/>
            <person name="Koziaeva V."/>
            <person name="Grouzdev D.S."/>
            <person name="Park M."/>
            <person name="Cho J."/>
        </authorList>
    </citation>
    <scope>NUCLEOTIDE SEQUENCE [LARGE SCALE GENOMIC DNA]</scope>
    <source>
        <strain evidence="2 3">G-116</strain>
    </source>
</reference>
<evidence type="ECO:0000313" key="3">
    <source>
        <dbReference type="Proteomes" id="UP000297475"/>
    </source>
</evidence>
<keyword evidence="1" id="KW-0472">Membrane</keyword>
<feature type="transmembrane region" description="Helical" evidence="1">
    <location>
        <begin position="102"/>
        <end position="122"/>
    </location>
</feature>
<protein>
    <submittedName>
        <fullName evidence="2">Uncharacterized protein</fullName>
    </submittedName>
</protein>
<keyword evidence="1" id="KW-1133">Transmembrane helix</keyword>
<name>A0A4Z0WFC4_9GAMM</name>
<feature type="transmembrane region" description="Helical" evidence="1">
    <location>
        <begin position="47"/>
        <end position="65"/>
    </location>
</feature>
<evidence type="ECO:0000256" key="1">
    <source>
        <dbReference type="SAM" id="Phobius"/>
    </source>
</evidence>
<proteinExistence type="predicted"/>
<keyword evidence="1" id="KW-0812">Transmembrane</keyword>
<accession>A0A4Z0WFC4</accession>
<dbReference type="AlphaFoldDB" id="A0A4Z0WFC4"/>
<evidence type="ECO:0000313" key="2">
    <source>
        <dbReference type="EMBL" id="TGG94152.1"/>
    </source>
</evidence>
<dbReference type="Proteomes" id="UP000297475">
    <property type="component" value="Unassembled WGS sequence"/>
</dbReference>
<gene>
    <name evidence="2" type="ORF">E4656_08245</name>
</gene>